<feature type="compositionally biased region" description="Low complexity" evidence="1">
    <location>
        <begin position="176"/>
        <end position="185"/>
    </location>
</feature>
<keyword evidence="3" id="KW-1185">Reference proteome</keyword>
<evidence type="ECO:0000313" key="2">
    <source>
        <dbReference type="EMBL" id="OLP83449.1"/>
    </source>
</evidence>
<gene>
    <name evidence="2" type="ORF">AK812_SmicGene35773</name>
</gene>
<feature type="region of interest" description="Disordered" evidence="1">
    <location>
        <begin position="120"/>
        <end position="192"/>
    </location>
</feature>
<reference evidence="2 3" key="1">
    <citation type="submission" date="2016-02" db="EMBL/GenBank/DDBJ databases">
        <title>Genome analysis of coral dinoflagellate symbionts highlights evolutionary adaptations to a symbiotic lifestyle.</title>
        <authorList>
            <person name="Aranda M."/>
            <person name="Li Y."/>
            <person name="Liew Y.J."/>
            <person name="Baumgarten S."/>
            <person name="Simakov O."/>
            <person name="Wilson M."/>
            <person name="Piel J."/>
            <person name="Ashoor H."/>
            <person name="Bougouffa S."/>
            <person name="Bajic V.B."/>
            <person name="Ryu T."/>
            <person name="Ravasi T."/>
            <person name="Bayer T."/>
            <person name="Micklem G."/>
            <person name="Kim H."/>
            <person name="Bhak J."/>
            <person name="Lajeunesse T.C."/>
            <person name="Voolstra C.R."/>
        </authorList>
    </citation>
    <scope>NUCLEOTIDE SEQUENCE [LARGE SCALE GENOMIC DNA]</scope>
    <source>
        <strain evidence="2 3">CCMP2467</strain>
    </source>
</reference>
<evidence type="ECO:0000256" key="1">
    <source>
        <dbReference type="SAM" id="MobiDB-lite"/>
    </source>
</evidence>
<sequence>MPNHKRARKRGALTCSPRRSGSSVWYTFVDAVSGFNQIRNTKRAREVLAIVARSGKYLPGRRLRYTKEWIAYVDDLTVRTGRVVDGKFYTDSVADQALGFKPKPESDKRAHHDAARAFVIGGGDEHRGGSSRREPAPKGGGRQAPRGDDGGRGGGGRPAPREGQRQAERRRRARAPARPSSPSQRVWLPRLV</sequence>
<dbReference type="OrthoDB" id="10355771at2759"/>
<accession>A0A1Q9CKK4</accession>
<name>A0A1Q9CKK4_SYMMI</name>
<dbReference type="EMBL" id="LSRX01001115">
    <property type="protein sequence ID" value="OLP83449.1"/>
    <property type="molecule type" value="Genomic_DNA"/>
</dbReference>
<feature type="compositionally biased region" description="Basic and acidic residues" evidence="1">
    <location>
        <begin position="123"/>
        <end position="136"/>
    </location>
</feature>
<dbReference type="Proteomes" id="UP000186817">
    <property type="component" value="Unassembled WGS sequence"/>
</dbReference>
<comment type="caution">
    <text evidence="2">The sequence shown here is derived from an EMBL/GenBank/DDBJ whole genome shotgun (WGS) entry which is preliminary data.</text>
</comment>
<dbReference type="AlphaFoldDB" id="A0A1Q9CKK4"/>
<evidence type="ECO:0000313" key="3">
    <source>
        <dbReference type="Proteomes" id="UP000186817"/>
    </source>
</evidence>
<protein>
    <submittedName>
        <fullName evidence="2">Uncharacterized protein</fullName>
    </submittedName>
</protein>
<proteinExistence type="predicted"/>
<organism evidence="2 3">
    <name type="scientific">Symbiodinium microadriaticum</name>
    <name type="common">Dinoflagellate</name>
    <name type="synonym">Zooxanthella microadriatica</name>
    <dbReference type="NCBI Taxonomy" id="2951"/>
    <lineage>
        <taxon>Eukaryota</taxon>
        <taxon>Sar</taxon>
        <taxon>Alveolata</taxon>
        <taxon>Dinophyceae</taxon>
        <taxon>Suessiales</taxon>
        <taxon>Symbiodiniaceae</taxon>
        <taxon>Symbiodinium</taxon>
    </lineage>
</organism>